<dbReference type="InterPro" id="IPR008797">
    <property type="entry name" value="PSII_PsbQ"/>
</dbReference>
<evidence type="ECO:0000256" key="1">
    <source>
        <dbReference type="ARBA" id="ARBA00004334"/>
    </source>
</evidence>
<dbReference type="Gene3D" id="1.20.120.290">
    <property type="entry name" value="Oxygen-evolving enhancer protein 3 (PsbQ), four-helix up-down bundle"/>
    <property type="match status" value="1"/>
</dbReference>
<sequence>MNGLKFPQNQMAAAAPSSFLHPLTKPPSSSTTSTSTAAATRRSSIILTSVLLWTHTKPAAAFDLRLTVPDQSVEEAESEIQSHAQSLVRVKDLLEAESWREAQKLLRRSSALLKQDVYTMIQAKPSAERPRLRKLYSDLFNAVTRLDYAARDKDRIRVWESYRTILLSLNDIFSALFN</sequence>
<keyword evidence="10" id="KW-1185">Reference proteome</keyword>
<dbReference type="PANTHER" id="PTHR33399">
    <property type="entry name" value="OXYGEN-EVOLVING ENHANCER PROTEIN 3-1, CHLOROPLASTIC"/>
    <property type="match status" value="1"/>
</dbReference>
<keyword evidence="3" id="KW-0934">Plastid</keyword>
<dbReference type="Proteomes" id="UP001567538">
    <property type="component" value="Unassembled WGS sequence"/>
</dbReference>
<dbReference type="SUPFAM" id="SSF101112">
    <property type="entry name" value="Oxygen-evolving enhancer protein 3"/>
    <property type="match status" value="1"/>
</dbReference>
<evidence type="ECO:0008006" key="11">
    <source>
        <dbReference type="Google" id="ProtNLM"/>
    </source>
</evidence>
<accession>A0ABD1HAE8</accession>
<dbReference type="InterPro" id="IPR054099">
    <property type="entry name" value="PSII_PsbQ_pln"/>
</dbReference>
<comment type="caution">
    <text evidence="9">The sequence shown here is derived from an EMBL/GenBank/DDBJ whole genome shotgun (WGS) entry which is preliminary data.</text>
</comment>
<organism evidence="9 10">
    <name type="scientific">Salvia divinorum</name>
    <name type="common">Maria pastora</name>
    <name type="synonym">Diviner's sage</name>
    <dbReference type="NCBI Taxonomy" id="28513"/>
    <lineage>
        <taxon>Eukaryota</taxon>
        <taxon>Viridiplantae</taxon>
        <taxon>Streptophyta</taxon>
        <taxon>Embryophyta</taxon>
        <taxon>Tracheophyta</taxon>
        <taxon>Spermatophyta</taxon>
        <taxon>Magnoliopsida</taxon>
        <taxon>eudicotyledons</taxon>
        <taxon>Gunneridae</taxon>
        <taxon>Pentapetalae</taxon>
        <taxon>asterids</taxon>
        <taxon>lamiids</taxon>
        <taxon>Lamiales</taxon>
        <taxon>Lamiaceae</taxon>
        <taxon>Nepetoideae</taxon>
        <taxon>Mentheae</taxon>
        <taxon>Salviinae</taxon>
        <taxon>Salvia</taxon>
        <taxon>Salvia subgen. Calosphace</taxon>
    </lineage>
</organism>
<dbReference type="InterPro" id="IPR023222">
    <property type="entry name" value="PsbQ-like_dom_sf"/>
</dbReference>
<feature type="compositionally biased region" description="Low complexity" evidence="8">
    <location>
        <begin position="28"/>
        <end position="38"/>
    </location>
</feature>
<evidence type="ECO:0000256" key="7">
    <source>
        <dbReference type="ARBA" id="ARBA00035649"/>
    </source>
</evidence>
<reference evidence="9 10" key="1">
    <citation type="submission" date="2024-06" db="EMBL/GenBank/DDBJ databases">
        <title>A chromosome level genome sequence of Diviner's sage (Salvia divinorum).</title>
        <authorList>
            <person name="Ford S.A."/>
            <person name="Ro D.-K."/>
            <person name="Ness R.W."/>
            <person name="Phillips M.A."/>
        </authorList>
    </citation>
    <scope>NUCLEOTIDE SEQUENCE [LARGE SCALE GENOMIC DNA]</scope>
    <source>
        <strain evidence="9">SAF-2024a</strain>
        <tissue evidence="9">Leaf</tissue>
    </source>
</reference>
<proteinExistence type="inferred from homology"/>
<evidence type="ECO:0000256" key="5">
    <source>
        <dbReference type="ARBA" id="ARBA00023078"/>
    </source>
</evidence>
<dbReference type="FunFam" id="1.20.120.290:FF:000004">
    <property type="entry name" value="Oxygen-evolving enhancer protein 3"/>
    <property type="match status" value="1"/>
</dbReference>
<evidence type="ECO:0000313" key="9">
    <source>
        <dbReference type="EMBL" id="KAL1553411.1"/>
    </source>
</evidence>
<keyword evidence="5" id="KW-0793">Thylakoid</keyword>
<evidence type="ECO:0000256" key="3">
    <source>
        <dbReference type="ARBA" id="ARBA00022640"/>
    </source>
</evidence>
<gene>
    <name evidence="9" type="ORF">AAHA92_14094</name>
</gene>
<evidence type="ECO:0000256" key="8">
    <source>
        <dbReference type="SAM" id="MobiDB-lite"/>
    </source>
</evidence>
<dbReference type="AlphaFoldDB" id="A0ABD1HAE8"/>
<evidence type="ECO:0000256" key="4">
    <source>
        <dbReference type="ARBA" id="ARBA00022946"/>
    </source>
</evidence>
<comment type="similarity">
    <text evidence="7">Belongs to the PsbQ family.</text>
</comment>
<dbReference type="GO" id="GO:0009535">
    <property type="term" value="C:chloroplast thylakoid membrane"/>
    <property type="evidence" value="ECO:0007669"/>
    <property type="project" value="UniProtKB-SubCell"/>
</dbReference>
<keyword evidence="4" id="KW-0809">Transit peptide</keyword>
<protein>
    <recommendedName>
        <fullName evidence="11">PsbQ-like protein 3, chloroplastic</fullName>
    </recommendedName>
</protein>
<feature type="region of interest" description="Disordered" evidence="8">
    <location>
        <begin position="15"/>
        <end position="38"/>
    </location>
</feature>
<evidence type="ECO:0000256" key="2">
    <source>
        <dbReference type="ARBA" id="ARBA00022528"/>
    </source>
</evidence>
<comment type="subcellular location">
    <subcellularLocation>
        <location evidence="1">Plastid</location>
        <location evidence="1">Chloroplast thylakoid membrane</location>
    </subcellularLocation>
</comment>
<evidence type="ECO:0000256" key="6">
    <source>
        <dbReference type="ARBA" id="ARBA00023136"/>
    </source>
</evidence>
<evidence type="ECO:0000313" key="10">
    <source>
        <dbReference type="Proteomes" id="UP001567538"/>
    </source>
</evidence>
<name>A0ABD1HAE8_SALDI</name>
<dbReference type="Pfam" id="PF05757">
    <property type="entry name" value="PsbQ"/>
    <property type="match status" value="1"/>
</dbReference>
<dbReference type="EMBL" id="JBEAFC010000006">
    <property type="protein sequence ID" value="KAL1553411.1"/>
    <property type="molecule type" value="Genomic_DNA"/>
</dbReference>
<dbReference type="PANTHER" id="PTHR33399:SF6">
    <property type="entry name" value="PSBQ-LIKE PROTEIN 3, CHLOROPLASTIC"/>
    <property type="match status" value="1"/>
</dbReference>
<keyword evidence="2" id="KW-0150">Chloroplast</keyword>
<keyword evidence="6" id="KW-0472">Membrane</keyword>